<comment type="caution">
    <text evidence="6">The sequence shown here is derived from an EMBL/GenBank/DDBJ whole genome shotgun (WGS) entry which is preliminary data.</text>
</comment>
<dbReference type="SUPFAM" id="SSF53850">
    <property type="entry name" value="Periplasmic binding protein-like II"/>
    <property type="match status" value="1"/>
</dbReference>
<dbReference type="CDD" id="cd13575">
    <property type="entry name" value="PBP2_PnhD"/>
    <property type="match status" value="1"/>
</dbReference>
<feature type="signal peptide" evidence="5">
    <location>
        <begin position="1"/>
        <end position="28"/>
    </location>
</feature>
<keyword evidence="4 5" id="KW-0732">Signal</keyword>
<protein>
    <submittedName>
        <fullName evidence="6">Phosphonate ABC transporter substrate-binding protein</fullName>
    </submittedName>
</protein>
<dbReference type="PANTHER" id="PTHR30043">
    <property type="entry name" value="PHOSPHONATES TRANSPORT SYSTEM PERMEASE PROTEIN"/>
    <property type="match status" value="1"/>
</dbReference>
<evidence type="ECO:0000256" key="2">
    <source>
        <dbReference type="ARBA" id="ARBA00007162"/>
    </source>
</evidence>
<comment type="similarity">
    <text evidence="2">Belongs to the phosphate/phosphite/phosphonate binding protein family.</text>
</comment>
<evidence type="ECO:0000256" key="4">
    <source>
        <dbReference type="ARBA" id="ARBA00022729"/>
    </source>
</evidence>
<dbReference type="Gene3D" id="3.40.190.10">
    <property type="entry name" value="Periplasmic binding protein-like II"/>
    <property type="match status" value="2"/>
</dbReference>
<evidence type="ECO:0000313" key="6">
    <source>
        <dbReference type="EMBL" id="GJJ85231.1"/>
    </source>
</evidence>
<dbReference type="AlphaFoldDB" id="A0ABD0BV26"/>
<dbReference type="GO" id="GO:0030313">
    <property type="term" value="C:cell envelope"/>
    <property type="evidence" value="ECO:0007669"/>
    <property type="project" value="UniProtKB-SubCell"/>
</dbReference>
<dbReference type="EMBL" id="BQFY01000028">
    <property type="protein sequence ID" value="GJJ85231.1"/>
    <property type="molecule type" value="Genomic_DNA"/>
</dbReference>
<sequence length="340" mass="37651">MDMNYKAVAALAFTSMFSISTLLSPAYAEEQEKALNFGIISTESQQNLKPQWEPFLKDMETKLGIKVNAFFAPDYAGIIQGMRFNKVDIAWYGNLSAMEAVDRANGQVFAQTVAADGSPGYWSVLIVNKDSPINNLNDMLAKRKELTFGNGDPNSTSGFLVPGYYVFAKNNVSASDFKRTVNASHETNALAVANKQVDVATNNTENLDKLKTSAPDKLKEIKVIWKSPLIPGDPIVWRKNLSENTKDKVYDFFMNYGKTPEEKAVLARLGWAPFRASSDLQLVPIRQLALFKQMQGVKDNKGLKEEEKTSKVSEIQAQLDNLDRLTAALGAMTSVNKAVQ</sequence>
<organism evidence="6 7">
    <name type="scientific">Enterobacter cloacae</name>
    <dbReference type="NCBI Taxonomy" id="550"/>
    <lineage>
        <taxon>Bacteria</taxon>
        <taxon>Pseudomonadati</taxon>
        <taxon>Pseudomonadota</taxon>
        <taxon>Gammaproteobacteria</taxon>
        <taxon>Enterobacterales</taxon>
        <taxon>Enterobacteriaceae</taxon>
        <taxon>Enterobacter</taxon>
        <taxon>Enterobacter cloacae complex</taxon>
    </lineage>
</organism>
<dbReference type="InterPro" id="IPR005770">
    <property type="entry name" value="PhnD"/>
</dbReference>
<dbReference type="InterPro" id="IPR017797">
    <property type="entry name" value="Phosphnate-bd"/>
</dbReference>
<reference evidence="6" key="1">
    <citation type="submission" date="2021-11" db="EMBL/GenBank/DDBJ databases">
        <title>WGS analysis for carbapenemase-producing Enterobacterales outbreak in a University Hospital, Japan.</title>
        <authorList>
            <person name="Tukada M."/>
            <person name="Miyazaki T."/>
            <person name="Aoki K."/>
            <person name="Yoshizawa S."/>
            <person name="Ishii Y."/>
            <person name="Tateda K."/>
        </authorList>
    </citation>
    <scope>NUCLEOTIDE SEQUENCE</scope>
    <source>
        <strain evidence="6">TUM16652</strain>
    </source>
</reference>
<accession>A0ABD0BV26</accession>
<dbReference type="Proteomes" id="UP001050241">
    <property type="component" value="Unassembled WGS sequence"/>
</dbReference>
<evidence type="ECO:0000256" key="3">
    <source>
        <dbReference type="ARBA" id="ARBA00022448"/>
    </source>
</evidence>
<dbReference type="NCBIfam" id="TIGR01098">
    <property type="entry name" value="3A0109s03R"/>
    <property type="match status" value="1"/>
</dbReference>
<dbReference type="Gene3D" id="1.20.58.90">
    <property type="match status" value="1"/>
</dbReference>
<keyword evidence="3" id="KW-0813">Transport</keyword>
<dbReference type="PANTHER" id="PTHR30043:SF10">
    <property type="entry name" value="PHOSPHONATES-BINDING PERIPLASMIC PROTEIN"/>
    <property type="match status" value="1"/>
</dbReference>
<dbReference type="NCBIfam" id="TIGR03431">
    <property type="entry name" value="PhnD"/>
    <property type="match status" value="1"/>
</dbReference>
<comment type="subcellular location">
    <subcellularLocation>
        <location evidence="1">Cell envelope</location>
    </subcellularLocation>
</comment>
<feature type="chain" id="PRO_5044821658" evidence="5">
    <location>
        <begin position="29"/>
        <end position="340"/>
    </location>
</feature>
<name>A0ABD0BV26_ENTCL</name>
<dbReference type="Pfam" id="PF12974">
    <property type="entry name" value="Phosphonate-bd"/>
    <property type="match status" value="1"/>
</dbReference>
<evidence type="ECO:0000313" key="7">
    <source>
        <dbReference type="Proteomes" id="UP001050241"/>
    </source>
</evidence>
<gene>
    <name evidence="6" type="primary">phnD</name>
    <name evidence="6" type="ORF">TUM16652_39310</name>
</gene>
<evidence type="ECO:0000256" key="5">
    <source>
        <dbReference type="SAM" id="SignalP"/>
    </source>
</evidence>
<proteinExistence type="inferred from homology"/>
<evidence type="ECO:0000256" key="1">
    <source>
        <dbReference type="ARBA" id="ARBA00004196"/>
    </source>
</evidence>